<dbReference type="InterPro" id="IPR000073">
    <property type="entry name" value="AB_hydrolase_1"/>
</dbReference>
<dbReference type="Gene3D" id="3.40.50.1820">
    <property type="entry name" value="alpha/beta hydrolase"/>
    <property type="match status" value="1"/>
</dbReference>
<dbReference type="SUPFAM" id="SSF53474">
    <property type="entry name" value="alpha/beta-Hydrolases"/>
    <property type="match status" value="1"/>
</dbReference>
<feature type="domain" description="AB hydrolase-1" evidence="1">
    <location>
        <begin position="46"/>
        <end position="275"/>
    </location>
</feature>
<reference evidence="2 3" key="1">
    <citation type="journal article" date="2018" name="IMA Fungus">
        <title>IMA Genome-F 9: Draft genome sequence of Annulohypoxylon stygium, Aspergillus mulundensis, Berkeleyomyces basicola (syn. Thielaviopsis basicola), Ceratocystis smalleyi, two Cercospora beticola strains, Coleophoma cylindrospora, Fusarium fracticaudum, Phialophora cf. hyalina, and Morchella septimelata.</title>
        <authorList>
            <person name="Wingfield B.D."/>
            <person name="Bills G.F."/>
            <person name="Dong Y."/>
            <person name="Huang W."/>
            <person name="Nel W.J."/>
            <person name="Swalarsk-Parry B.S."/>
            <person name="Vaghefi N."/>
            <person name="Wilken P.M."/>
            <person name="An Z."/>
            <person name="de Beer Z.W."/>
            <person name="De Vos L."/>
            <person name="Chen L."/>
            <person name="Duong T.A."/>
            <person name="Gao Y."/>
            <person name="Hammerbacher A."/>
            <person name="Kikkert J.R."/>
            <person name="Li Y."/>
            <person name="Li H."/>
            <person name="Li K."/>
            <person name="Li Q."/>
            <person name="Liu X."/>
            <person name="Ma X."/>
            <person name="Naidoo K."/>
            <person name="Pethybridge S.J."/>
            <person name="Sun J."/>
            <person name="Steenkamp E.T."/>
            <person name="van der Nest M.A."/>
            <person name="van Wyk S."/>
            <person name="Wingfield M.J."/>
            <person name="Xiong C."/>
            <person name="Yue Q."/>
            <person name="Zhang X."/>
        </authorList>
    </citation>
    <scope>NUCLEOTIDE SEQUENCE [LARGE SCALE GENOMIC DNA]</scope>
    <source>
        <strain evidence="2 3">BP5796</strain>
    </source>
</reference>
<dbReference type="GO" id="GO:0047372">
    <property type="term" value="F:monoacylglycerol lipase activity"/>
    <property type="evidence" value="ECO:0007669"/>
    <property type="project" value="TreeGrafter"/>
</dbReference>
<dbReference type="PANTHER" id="PTHR43798:SF5">
    <property type="entry name" value="MONOACYLGLYCEROL LIPASE ABHD6"/>
    <property type="match status" value="1"/>
</dbReference>
<dbReference type="Pfam" id="PF00561">
    <property type="entry name" value="Abhydrolase_1"/>
    <property type="match status" value="1"/>
</dbReference>
<comment type="caution">
    <text evidence="2">The sequence shown here is derived from an EMBL/GenBank/DDBJ whole genome shotgun (WGS) entry which is preliminary data.</text>
</comment>
<name>A0A3D8RQM5_9HELO</name>
<evidence type="ECO:0000313" key="3">
    <source>
        <dbReference type="Proteomes" id="UP000256328"/>
    </source>
</evidence>
<dbReference type="InterPro" id="IPR029058">
    <property type="entry name" value="AB_hydrolase_fold"/>
</dbReference>
<dbReference type="EMBL" id="PDLN01000009">
    <property type="protein sequence ID" value="RDW76184.1"/>
    <property type="molecule type" value="Genomic_DNA"/>
</dbReference>
<sequence length="300" mass="32861">MATQQTARTEFLTVNDVNYAFRRIGPEAASGPAKSPLLLLNHIRSTIDLWDPAVVNPLARTRQLVLYDYAGTGHSSGTVADSIKKMTENLTGFLKSLLPILGVSTVDVLGFSIGGYVAQQLVIDCPEYVGRLVLSGTQPSFGPDLVSQAVEFSQIASTPVPTPEILYSCFNVQTPSSQAAASAWVQRIYERSTNVPEGETFANFLSGELPVENLMKAFLGWNGEASTYTLLPTIRNEVLVTTGRNDAMCPTTNSFILSQRLTNAYFLVYPDSGHGHLFQFANLYTKQVTEFLDGEWNVEF</sequence>
<dbReference type="PANTHER" id="PTHR43798">
    <property type="entry name" value="MONOACYLGLYCEROL LIPASE"/>
    <property type="match status" value="1"/>
</dbReference>
<dbReference type="GO" id="GO:0016020">
    <property type="term" value="C:membrane"/>
    <property type="evidence" value="ECO:0007669"/>
    <property type="project" value="TreeGrafter"/>
</dbReference>
<accession>A0A3D8RQM5</accession>
<gene>
    <name evidence="2" type="ORF">BP5796_07005</name>
</gene>
<evidence type="ECO:0000313" key="2">
    <source>
        <dbReference type="EMBL" id="RDW76184.1"/>
    </source>
</evidence>
<keyword evidence="3" id="KW-1185">Reference proteome</keyword>
<dbReference type="GO" id="GO:0046464">
    <property type="term" value="P:acylglycerol catabolic process"/>
    <property type="evidence" value="ECO:0007669"/>
    <property type="project" value="TreeGrafter"/>
</dbReference>
<dbReference type="OrthoDB" id="8119704at2759"/>
<proteinExistence type="predicted"/>
<evidence type="ECO:0000259" key="1">
    <source>
        <dbReference type="Pfam" id="PF00561"/>
    </source>
</evidence>
<protein>
    <recommendedName>
        <fullName evidence="1">AB hydrolase-1 domain-containing protein</fullName>
    </recommendedName>
</protein>
<dbReference type="AlphaFoldDB" id="A0A3D8RQM5"/>
<organism evidence="2 3">
    <name type="scientific">Coleophoma crateriformis</name>
    <dbReference type="NCBI Taxonomy" id="565419"/>
    <lineage>
        <taxon>Eukaryota</taxon>
        <taxon>Fungi</taxon>
        <taxon>Dikarya</taxon>
        <taxon>Ascomycota</taxon>
        <taxon>Pezizomycotina</taxon>
        <taxon>Leotiomycetes</taxon>
        <taxon>Helotiales</taxon>
        <taxon>Dermateaceae</taxon>
        <taxon>Coleophoma</taxon>
    </lineage>
</organism>
<dbReference type="Proteomes" id="UP000256328">
    <property type="component" value="Unassembled WGS sequence"/>
</dbReference>
<dbReference type="InterPro" id="IPR050266">
    <property type="entry name" value="AB_hydrolase_sf"/>
</dbReference>